<dbReference type="GeneID" id="9590702"/>
<feature type="non-terminal residue" evidence="1">
    <location>
        <position position="133"/>
    </location>
</feature>
<dbReference type="InParanoid" id="D8Q0U7"/>
<dbReference type="Proteomes" id="UP000007431">
    <property type="component" value="Unassembled WGS sequence"/>
</dbReference>
<dbReference type="EMBL" id="GL377305">
    <property type="protein sequence ID" value="EFI97819.1"/>
    <property type="molecule type" value="Genomic_DNA"/>
</dbReference>
<organism evidence="2">
    <name type="scientific">Schizophyllum commune (strain H4-8 / FGSC 9210)</name>
    <name type="common">Split gill fungus</name>
    <dbReference type="NCBI Taxonomy" id="578458"/>
    <lineage>
        <taxon>Eukaryota</taxon>
        <taxon>Fungi</taxon>
        <taxon>Dikarya</taxon>
        <taxon>Basidiomycota</taxon>
        <taxon>Agaricomycotina</taxon>
        <taxon>Agaricomycetes</taxon>
        <taxon>Agaricomycetidae</taxon>
        <taxon>Agaricales</taxon>
        <taxon>Schizophyllaceae</taxon>
        <taxon>Schizophyllum</taxon>
    </lineage>
</organism>
<keyword evidence="2" id="KW-1185">Reference proteome</keyword>
<evidence type="ECO:0000313" key="1">
    <source>
        <dbReference type="EMBL" id="EFI97819.1"/>
    </source>
</evidence>
<name>D8Q0U7_SCHCM</name>
<accession>D8Q0U7</accession>
<evidence type="ECO:0000313" key="2">
    <source>
        <dbReference type="Proteomes" id="UP000007431"/>
    </source>
</evidence>
<dbReference type="OrthoDB" id="10269006at2759"/>
<reference evidence="1 2" key="1">
    <citation type="journal article" date="2010" name="Nat. Biotechnol.">
        <title>Genome sequence of the model mushroom Schizophyllum commune.</title>
        <authorList>
            <person name="Ohm R.A."/>
            <person name="de Jong J.F."/>
            <person name="Lugones L.G."/>
            <person name="Aerts A."/>
            <person name="Kothe E."/>
            <person name="Stajich J.E."/>
            <person name="de Vries R.P."/>
            <person name="Record E."/>
            <person name="Levasseur A."/>
            <person name="Baker S.E."/>
            <person name="Bartholomew K.A."/>
            <person name="Coutinho P.M."/>
            <person name="Erdmann S."/>
            <person name="Fowler T.J."/>
            <person name="Gathman A.C."/>
            <person name="Lombard V."/>
            <person name="Henrissat B."/>
            <person name="Knabe N."/>
            <person name="Kuees U."/>
            <person name="Lilly W.W."/>
            <person name="Lindquist E."/>
            <person name="Lucas S."/>
            <person name="Magnuson J.K."/>
            <person name="Piumi F."/>
            <person name="Raudaskoski M."/>
            <person name="Salamov A."/>
            <person name="Schmutz J."/>
            <person name="Schwarze F.W.M.R."/>
            <person name="vanKuyk P.A."/>
            <person name="Horton J.S."/>
            <person name="Grigoriev I.V."/>
            <person name="Woesten H.A.B."/>
        </authorList>
    </citation>
    <scope>NUCLEOTIDE SEQUENCE [LARGE SCALE GENOMIC DNA]</scope>
    <source>
        <strain evidence="2">H4-8 / FGSC 9210</strain>
    </source>
</reference>
<protein>
    <submittedName>
        <fullName evidence="1">Uncharacterized protein</fullName>
    </submittedName>
</protein>
<gene>
    <name evidence="1" type="ORF">SCHCODRAFT_108037</name>
</gene>
<dbReference type="HOGENOM" id="CLU_1907886_0_0_1"/>
<sequence length="133" mass="15278">MPSDPGDPRDYEDESERWRIRAIHTLRTELRTKVYAACDWDRPRNYAGDDPMDPVIDYEALKGKLSCVFHLKYGGQYGENLDWPWEAHAPFNWAPHDAVHAQVAAGDEVYQRFLAAGGDPVPQPTRCYVEIDE</sequence>
<dbReference type="RefSeq" id="XP_003032722.1">
    <property type="nucleotide sequence ID" value="XM_003032676.1"/>
</dbReference>
<dbReference type="VEuPathDB" id="FungiDB:SCHCODRAFT_01169644"/>
<dbReference type="KEGG" id="scm:SCHCO_01169644"/>
<dbReference type="AlphaFoldDB" id="D8Q0U7"/>
<proteinExistence type="predicted"/>